<dbReference type="AlphaFoldDB" id="A0A4R5BHL8"/>
<proteinExistence type="predicted"/>
<dbReference type="OrthoDB" id="4237685at2"/>
<evidence type="ECO:0000313" key="2">
    <source>
        <dbReference type="EMBL" id="TDD83202.1"/>
    </source>
</evidence>
<dbReference type="EMBL" id="SMKU01000115">
    <property type="protein sequence ID" value="TDD83202.1"/>
    <property type="molecule type" value="Genomic_DNA"/>
</dbReference>
<evidence type="ECO:0000256" key="1">
    <source>
        <dbReference type="SAM" id="Phobius"/>
    </source>
</evidence>
<protein>
    <submittedName>
        <fullName evidence="2">DUF3592 domain-containing protein</fullName>
    </submittedName>
</protein>
<keyword evidence="1" id="KW-1133">Transmembrane helix</keyword>
<keyword evidence="1" id="KW-0472">Membrane</keyword>
<keyword evidence="1" id="KW-0812">Transmembrane</keyword>
<sequence>MGLGFVVCAMSGTVVLLIGLHNAILVRRLRQHGIRTSGLVVDQTRESTDSGHYWKPVISFTDQHGHTVTFQPGVGGKGYELPTGREVPVVYLADNPEKVKVDMRRFTTSQALYLVVFGLILLSVAVAILKAG</sequence>
<reference evidence="2 3" key="1">
    <citation type="submission" date="2019-03" db="EMBL/GenBank/DDBJ databases">
        <title>Draft genome sequences of novel Actinobacteria.</title>
        <authorList>
            <person name="Sahin N."/>
            <person name="Ay H."/>
            <person name="Saygin H."/>
        </authorList>
    </citation>
    <scope>NUCLEOTIDE SEQUENCE [LARGE SCALE GENOMIC DNA]</scope>
    <source>
        <strain evidence="2 3">H3C3</strain>
    </source>
</reference>
<keyword evidence="3" id="KW-1185">Reference proteome</keyword>
<feature type="transmembrane region" description="Helical" evidence="1">
    <location>
        <begin position="111"/>
        <end position="129"/>
    </location>
</feature>
<gene>
    <name evidence="2" type="ORF">E1298_21665</name>
</gene>
<comment type="caution">
    <text evidence="2">The sequence shown here is derived from an EMBL/GenBank/DDBJ whole genome shotgun (WGS) entry which is preliminary data.</text>
</comment>
<feature type="transmembrane region" description="Helical" evidence="1">
    <location>
        <begin position="6"/>
        <end position="26"/>
    </location>
</feature>
<organism evidence="2 3">
    <name type="scientific">Actinomadura rubrisoli</name>
    <dbReference type="NCBI Taxonomy" id="2530368"/>
    <lineage>
        <taxon>Bacteria</taxon>
        <taxon>Bacillati</taxon>
        <taxon>Actinomycetota</taxon>
        <taxon>Actinomycetes</taxon>
        <taxon>Streptosporangiales</taxon>
        <taxon>Thermomonosporaceae</taxon>
        <taxon>Actinomadura</taxon>
    </lineage>
</organism>
<name>A0A4R5BHL8_9ACTN</name>
<evidence type="ECO:0000313" key="3">
    <source>
        <dbReference type="Proteomes" id="UP000294513"/>
    </source>
</evidence>
<accession>A0A4R5BHL8</accession>
<dbReference type="RefSeq" id="WP_131896054.1">
    <property type="nucleotide sequence ID" value="NZ_SMKU01000115.1"/>
</dbReference>
<dbReference type="Proteomes" id="UP000294513">
    <property type="component" value="Unassembled WGS sequence"/>
</dbReference>